<comment type="caution">
    <text evidence="2">The sequence shown here is derived from an EMBL/GenBank/DDBJ whole genome shotgun (WGS) entry which is preliminary data.</text>
</comment>
<sequence>MYCRAPSVSLLRAQAGLAARGIQHLAALFENGEDINRINAEDVSYLLAVAKDTLDIVPKPRMLSGFPHSRTTFTFITMLSKESRRMSAAIVPFVTSCQSRDGKEHLLLVDAMTDSQVSETYGMICCAAQQGQGFGVDEYADEAEFRAEIEDGYRFAIIEKDGGQMVAAFILAVSKYSRGCPVADPFIIVRSDQRGKGLGRLCMDLCVELAGRLGFLGMYVDTFSNNTAMLNIIRSVPGLNQVGCLPMGGVMTDGSLVGTLIFYKDLRAKEDNATG</sequence>
<feature type="domain" description="N-acetyltransferase" evidence="1">
    <location>
        <begin position="107"/>
        <end position="267"/>
    </location>
</feature>
<dbReference type="CDD" id="cd04301">
    <property type="entry name" value="NAT_SF"/>
    <property type="match status" value="1"/>
</dbReference>
<dbReference type="Proteomes" id="UP001519460">
    <property type="component" value="Unassembled WGS sequence"/>
</dbReference>
<proteinExistence type="predicted"/>
<reference evidence="2 3" key="1">
    <citation type="journal article" date="2023" name="Sci. Data">
        <title>Genome assembly of the Korean intertidal mud-creeper Batillaria attramentaria.</title>
        <authorList>
            <person name="Patra A.K."/>
            <person name="Ho P.T."/>
            <person name="Jun S."/>
            <person name="Lee S.J."/>
            <person name="Kim Y."/>
            <person name="Won Y.J."/>
        </authorList>
    </citation>
    <scope>NUCLEOTIDE SEQUENCE [LARGE SCALE GENOMIC DNA]</scope>
    <source>
        <strain evidence="2">Wonlab-2016</strain>
    </source>
</reference>
<evidence type="ECO:0000313" key="2">
    <source>
        <dbReference type="EMBL" id="KAK7480103.1"/>
    </source>
</evidence>
<dbReference type="InterPro" id="IPR000182">
    <property type="entry name" value="GNAT_dom"/>
</dbReference>
<dbReference type="EMBL" id="JACVVK020000288">
    <property type="protein sequence ID" value="KAK7480103.1"/>
    <property type="molecule type" value="Genomic_DNA"/>
</dbReference>
<dbReference type="Gene3D" id="3.40.630.30">
    <property type="match status" value="1"/>
</dbReference>
<dbReference type="InterPro" id="IPR016181">
    <property type="entry name" value="Acyl_CoA_acyltransferase"/>
</dbReference>
<dbReference type="SUPFAM" id="SSF55729">
    <property type="entry name" value="Acyl-CoA N-acyltransferases (Nat)"/>
    <property type="match status" value="1"/>
</dbReference>
<keyword evidence="3" id="KW-1185">Reference proteome</keyword>
<evidence type="ECO:0000259" key="1">
    <source>
        <dbReference type="PROSITE" id="PS51186"/>
    </source>
</evidence>
<gene>
    <name evidence="2" type="ORF">BaRGS_00028663</name>
</gene>
<evidence type="ECO:0000313" key="3">
    <source>
        <dbReference type="Proteomes" id="UP001519460"/>
    </source>
</evidence>
<dbReference type="PROSITE" id="PS51186">
    <property type="entry name" value="GNAT"/>
    <property type="match status" value="1"/>
</dbReference>
<protein>
    <recommendedName>
        <fullName evidence="1">N-acetyltransferase domain-containing protein</fullName>
    </recommendedName>
</protein>
<accession>A0ABD0JZV2</accession>
<name>A0ABD0JZV2_9CAEN</name>
<dbReference type="Pfam" id="PF00583">
    <property type="entry name" value="Acetyltransf_1"/>
    <property type="match status" value="1"/>
</dbReference>
<dbReference type="AlphaFoldDB" id="A0ABD0JZV2"/>
<organism evidence="2 3">
    <name type="scientific">Batillaria attramentaria</name>
    <dbReference type="NCBI Taxonomy" id="370345"/>
    <lineage>
        <taxon>Eukaryota</taxon>
        <taxon>Metazoa</taxon>
        <taxon>Spiralia</taxon>
        <taxon>Lophotrochozoa</taxon>
        <taxon>Mollusca</taxon>
        <taxon>Gastropoda</taxon>
        <taxon>Caenogastropoda</taxon>
        <taxon>Sorbeoconcha</taxon>
        <taxon>Cerithioidea</taxon>
        <taxon>Batillariidae</taxon>
        <taxon>Batillaria</taxon>
    </lineage>
</organism>